<dbReference type="Pfam" id="PF17921">
    <property type="entry name" value="Integrase_H2C2"/>
    <property type="match status" value="1"/>
</dbReference>
<dbReference type="InterPro" id="IPR050951">
    <property type="entry name" value="Retrovirus_Pol_polyprotein"/>
</dbReference>
<dbReference type="Gene3D" id="1.10.340.70">
    <property type="match status" value="1"/>
</dbReference>
<keyword evidence="6" id="KW-1185">Reference proteome</keyword>
<dbReference type="Proteomes" id="UP000265515">
    <property type="component" value="Unassembled WGS sequence"/>
</dbReference>
<proteinExistence type="predicted"/>
<feature type="compositionally biased region" description="Polar residues" evidence="2">
    <location>
        <begin position="452"/>
        <end position="470"/>
    </location>
</feature>
<evidence type="ECO:0000256" key="1">
    <source>
        <dbReference type="ARBA" id="ARBA00023268"/>
    </source>
</evidence>
<feature type="region of interest" description="Disordered" evidence="2">
    <location>
        <begin position="137"/>
        <end position="179"/>
    </location>
</feature>
<feature type="domain" description="Integrase zinc-binding" evidence="4">
    <location>
        <begin position="825"/>
        <end position="856"/>
    </location>
</feature>
<evidence type="ECO:0000313" key="6">
    <source>
        <dbReference type="Proteomes" id="UP000265515"/>
    </source>
</evidence>
<dbReference type="InterPro" id="IPR041577">
    <property type="entry name" value="RT_RNaseH_2"/>
</dbReference>
<evidence type="ECO:0000259" key="3">
    <source>
        <dbReference type="Pfam" id="PF17919"/>
    </source>
</evidence>
<dbReference type="AlphaFoldDB" id="A0A388KC42"/>
<protein>
    <recommendedName>
        <fullName evidence="7">Reverse transcriptase/retrotransposon-derived protein RNase H-like domain-containing protein</fullName>
    </recommendedName>
</protein>
<dbReference type="SUPFAM" id="SSF56672">
    <property type="entry name" value="DNA/RNA polymerases"/>
    <property type="match status" value="1"/>
</dbReference>
<dbReference type="Gene3D" id="3.30.70.270">
    <property type="match status" value="2"/>
</dbReference>
<evidence type="ECO:0008006" key="7">
    <source>
        <dbReference type="Google" id="ProtNLM"/>
    </source>
</evidence>
<name>A0A388KC42_CHABU</name>
<accession>A0A388KC42</accession>
<reference evidence="5 6" key="1">
    <citation type="journal article" date="2018" name="Cell">
        <title>The Chara Genome: Secondary Complexity and Implications for Plant Terrestrialization.</title>
        <authorList>
            <person name="Nishiyama T."/>
            <person name="Sakayama H."/>
            <person name="Vries J.D."/>
            <person name="Buschmann H."/>
            <person name="Saint-Marcoux D."/>
            <person name="Ullrich K.K."/>
            <person name="Haas F.B."/>
            <person name="Vanderstraeten L."/>
            <person name="Becker D."/>
            <person name="Lang D."/>
            <person name="Vosolsobe S."/>
            <person name="Rombauts S."/>
            <person name="Wilhelmsson P.K.I."/>
            <person name="Janitza P."/>
            <person name="Kern R."/>
            <person name="Heyl A."/>
            <person name="Rumpler F."/>
            <person name="Villalobos L.I.A.C."/>
            <person name="Clay J.M."/>
            <person name="Skokan R."/>
            <person name="Toyoda A."/>
            <person name="Suzuki Y."/>
            <person name="Kagoshima H."/>
            <person name="Schijlen E."/>
            <person name="Tajeshwar N."/>
            <person name="Catarino B."/>
            <person name="Hetherington A.J."/>
            <person name="Saltykova A."/>
            <person name="Bonnot C."/>
            <person name="Breuninger H."/>
            <person name="Symeonidi A."/>
            <person name="Radhakrishnan G.V."/>
            <person name="Van Nieuwerburgh F."/>
            <person name="Deforce D."/>
            <person name="Chang C."/>
            <person name="Karol K.G."/>
            <person name="Hedrich R."/>
            <person name="Ulvskov P."/>
            <person name="Glockner G."/>
            <person name="Delwiche C.F."/>
            <person name="Petrasek J."/>
            <person name="Van de Peer Y."/>
            <person name="Friml J."/>
            <person name="Beilby M."/>
            <person name="Dolan L."/>
            <person name="Kohara Y."/>
            <person name="Sugano S."/>
            <person name="Fujiyama A."/>
            <person name="Delaux P.-M."/>
            <person name="Quint M."/>
            <person name="TheiBen G."/>
            <person name="Hagemann M."/>
            <person name="Harholt J."/>
            <person name="Dunand C."/>
            <person name="Zachgo S."/>
            <person name="Langdale J."/>
            <person name="Maumus F."/>
            <person name="Straeten D.V.D."/>
            <person name="Gould S.B."/>
            <person name="Rensing S.A."/>
        </authorList>
    </citation>
    <scope>NUCLEOTIDE SEQUENCE [LARGE SCALE GENOMIC DNA]</scope>
    <source>
        <strain evidence="5 6">S276</strain>
    </source>
</reference>
<feature type="region of interest" description="Disordered" evidence="2">
    <location>
        <begin position="452"/>
        <end position="473"/>
    </location>
</feature>
<dbReference type="PANTHER" id="PTHR37984:SF5">
    <property type="entry name" value="PROTEIN NYNRIN-LIKE"/>
    <property type="match status" value="1"/>
</dbReference>
<dbReference type="GO" id="GO:0003824">
    <property type="term" value="F:catalytic activity"/>
    <property type="evidence" value="ECO:0007669"/>
    <property type="project" value="UniProtKB-KW"/>
</dbReference>
<dbReference type="InterPro" id="IPR043128">
    <property type="entry name" value="Rev_trsase/Diguanyl_cyclase"/>
</dbReference>
<dbReference type="FunFam" id="3.30.70.270:FF:000020">
    <property type="entry name" value="Transposon Tf2-6 polyprotein-like Protein"/>
    <property type="match status" value="1"/>
</dbReference>
<gene>
    <name evidence="5" type="ORF">CBR_g750</name>
</gene>
<comment type="caution">
    <text evidence="5">The sequence shown here is derived from an EMBL/GenBank/DDBJ whole genome shotgun (WGS) entry which is preliminary data.</text>
</comment>
<evidence type="ECO:0000313" key="5">
    <source>
        <dbReference type="EMBL" id="GBG67620.1"/>
    </source>
</evidence>
<dbReference type="EMBL" id="BFEA01000089">
    <property type="protein sequence ID" value="GBG67620.1"/>
    <property type="molecule type" value="Genomic_DNA"/>
</dbReference>
<organism evidence="5 6">
    <name type="scientific">Chara braunii</name>
    <name type="common">Braun's stonewort</name>
    <dbReference type="NCBI Taxonomy" id="69332"/>
    <lineage>
        <taxon>Eukaryota</taxon>
        <taxon>Viridiplantae</taxon>
        <taxon>Streptophyta</taxon>
        <taxon>Charophyceae</taxon>
        <taxon>Charales</taxon>
        <taxon>Characeae</taxon>
        <taxon>Chara</taxon>
    </lineage>
</organism>
<keyword evidence="1" id="KW-0511">Multifunctional enzyme</keyword>
<sequence length="858" mass="98290">MTGSVLGMPGQLANESIAEYRQRFETQLALIAAEEQRQLAAEALRLQAEVAAIAEKQWLQAEAEADTQACRKKAQDLLQRHEASSIERLKYWHFEPSEDHDDATPEEQHREFMAKLVTRLAYTCNHLQSELANMQRAMRNHKAQQEDAAQALDSRVQDLEQAAPRPEAGESSSAPSARQLEQRVDHVVTMLGDISTFAAPTTINKQLDTLKTEVQQLQLPNKDGNNTTHYKMPTFQIEKFDDYMHQDSVLLWEGFTTQLRILFVAKHSYIGALFLSSKGGCQIWLSHLASIHGVDVADLKDKISWQELTRLWKKRFIVDDDPMLAINRLFAMTQGNTTIRQKIAASPDLDLPFSHLRREFYNRSCVALSLALGDREQYATFAKIIDKAREIIKTNRAAAHEKSTWQLTYVEKVKTGPRSQHVAAVHSDNIVEDPGATQASREGDQVVVVLPRNNNKSRGNGKTKTTSPAGNAQPAPWVKFHLTEAEYKYHDRYSCCYCRSLDEHVEHLRTVLERLRQAKYKANRDKCEFARQELEYLGHYVTPQGIRPLADKIEALRVWPEPTNTMDVRSFMRLAGYYQRFITGYSRIAAPMTRLQSPKVPFVFDDDARRSFQALKTAMLMAPVLSIYDPTPPTRVTTDASGYGIGAVLEQHDADDWHPVEYFSHKVSPINSLDDARKKELLALVMALKRWQHFLLGWRRFTWVTDNNPLTYYKTQDTACSTIGRWMYFIDQFDFTPKHLPGLSNRAVDALSQRPDLCAMTHHAFAFDEELQRHFIRGYESDPDFATLYVQLSSDHPPTSHYRIVDGYLLLHSRGKDLLCVPRDRCLRTRLLGEYHDSRLAGHLGVNRTIARLRQRLR</sequence>
<evidence type="ECO:0000256" key="2">
    <source>
        <dbReference type="SAM" id="MobiDB-lite"/>
    </source>
</evidence>
<dbReference type="InterPro" id="IPR041588">
    <property type="entry name" value="Integrase_H2C2"/>
</dbReference>
<dbReference type="PANTHER" id="PTHR37984">
    <property type="entry name" value="PROTEIN CBG26694"/>
    <property type="match status" value="1"/>
</dbReference>
<feature type="domain" description="Reverse transcriptase/retrotransposon-derived protein RNase H-like" evidence="3">
    <location>
        <begin position="605"/>
        <end position="702"/>
    </location>
</feature>
<feature type="compositionally biased region" description="Low complexity" evidence="2">
    <location>
        <begin position="162"/>
        <end position="178"/>
    </location>
</feature>
<evidence type="ECO:0000259" key="4">
    <source>
        <dbReference type="Pfam" id="PF17921"/>
    </source>
</evidence>
<dbReference type="OrthoDB" id="9950135at2759"/>
<dbReference type="CDD" id="cd09274">
    <property type="entry name" value="RNase_HI_RT_Ty3"/>
    <property type="match status" value="1"/>
</dbReference>
<dbReference type="InterPro" id="IPR043502">
    <property type="entry name" value="DNA/RNA_pol_sf"/>
</dbReference>
<dbReference type="Gramene" id="GBG67620">
    <property type="protein sequence ID" value="GBG67620"/>
    <property type="gene ID" value="CBR_g750"/>
</dbReference>
<dbReference type="Pfam" id="PF17919">
    <property type="entry name" value="RT_RNaseH_2"/>
    <property type="match status" value="1"/>
</dbReference>